<proteinExistence type="inferred from homology"/>
<keyword evidence="8" id="KW-1185">Reference proteome</keyword>
<feature type="region of interest" description="Disordered" evidence="5">
    <location>
        <begin position="302"/>
        <end position="337"/>
    </location>
</feature>
<evidence type="ECO:0000259" key="6">
    <source>
        <dbReference type="PROSITE" id="PS50931"/>
    </source>
</evidence>
<dbReference type="SUPFAM" id="SSF53850">
    <property type="entry name" value="Periplasmic binding protein-like II"/>
    <property type="match status" value="1"/>
</dbReference>
<evidence type="ECO:0000256" key="3">
    <source>
        <dbReference type="ARBA" id="ARBA00023125"/>
    </source>
</evidence>
<evidence type="ECO:0000256" key="1">
    <source>
        <dbReference type="ARBA" id="ARBA00009437"/>
    </source>
</evidence>
<dbReference type="Gene3D" id="3.40.190.10">
    <property type="entry name" value="Periplasmic binding protein-like II"/>
    <property type="match status" value="2"/>
</dbReference>
<dbReference type="InterPro" id="IPR000847">
    <property type="entry name" value="LysR_HTH_N"/>
</dbReference>
<sequence>MDLNLLLVLDALLADNSVTRAAERLGTSPAAVSRKLASLRRIVGDPLLVRAGQALQPTARALELRGEVRALIERSESVLTATDVPDPATLDRVFTVQAGDFLLAGLAAPLISTLRSQAPHVSVVFLPESFEGTPALRQGVVDLELGVLGHLDPETCSERLITTALVGVARQGHPLFDGPIDARRFAEADHIGTSRTGKRHGPIDTALAEQGLRRRVPITVPGHTSAMLLARTTDLVCLALPGAPAADWLNALGLRTFPVPLDIPPIEIGMAWHPRNDADRAHRWFREHVRGMLARQRPADLVPATPRGAGTTDEVIGDQGDTANGDDRISSVPEYGG</sequence>
<evidence type="ECO:0000313" key="8">
    <source>
        <dbReference type="Proteomes" id="UP001500483"/>
    </source>
</evidence>
<dbReference type="PANTHER" id="PTHR30118:SF15">
    <property type="entry name" value="TRANSCRIPTIONAL REGULATORY PROTEIN"/>
    <property type="match status" value="1"/>
</dbReference>
<keyword evidence="3" id="KW-0238">DNA-binding</keyword>
<dbReference type="PANTHER" id="PTHR30118">
    <property type="entry name" value="HTH-TYPE TRANSCRIPTIONAL REGULATOR LEUO-RELATED"/>
    <property type="match status" value="1"/>
</dbReference>
<dbReference type="Pfam" id="PF00126">
    <property type="entry name" value="HTH_1"/>
    <property type="match status" value="1"/>
</dbReference>
<evidence type="ECO:0000313" key="7">
    <source>
        <dbReference type="EMBL" id="GAA3360202.1"/>
    </source>
</evidence>
<dbReference type="InterPro" id="IPR005119">
    <property type="entry name" value="LysR_subst-bd"/>
</dbReference>
<dbReference type="SUPFAM" id="SSF46785">
    <property type="entry name" value="Winged helix' DNA-binding domain"/>
    <property type="match status" value="1"/>
</dbReference>
<keyword evidence="2" id="KW-0805">Transcription regulation</keyword>
<dbReference type="InterPro" id="IPR036390">
    <property type="entry name" value="WH_DNA-bd_sf"/>
</dbReference>
<dbReference type="Gene3D" id="1.10.10.10">
    <property type="entry name" value="Winged helix-like DNA-binding domain superfamily/Winged helix DNA-binding domain"/>
    <property type="match status" value="1"/>
</dbReference>
<organism evidence="7 8">
    <name type="scientific">Saccharopolyspora gregorii</name>
    <dbReference type="NCBI Taxonomy" id="33914"/>
    <lineage>
        <taxon>Bacteria</taxon>
        <taxon>Bacillati</taxon>
        <taxon>Actinomycetota</taxon>
        <taxon>Actinomycetes</taxon>
        <taxon>Pseudonocardiales</taxon>
        <taxon>Pseudonocardiaceae</taxon>
        <taxon>Saccharopolyspora</taxon>
    </lineage>
</organism>
<feature type="domain" description="HTH lysR-type" evidence="6">
    <location>
        <begin position="1"/>
        <end position="58"/>
    </location>
</feature>
<evidence type="ECO:0000256" key="4">
    <source>
        <dbReference type="ARBA" id="ARBA00023163"/>
    </source>
</evidence>
<dbReference type="InterPro" id="IPR036388">
    <property type="entry name" value="WH-like_DNA-bd_sf"/>
</dbReference>
<dbReference type="InterPro" id="IPR050389">
    <property type="entry name" value="LysR-type_TF"/>
</dbReference>
<dbReference type="EMBL" id="BAAAYK010000038">
    <property type="protein sequence ID" value="GAA3360202.1"/>
    <property type="molecule type" value="Genomic_DNA"/>
</dbReference>
<name>A0ABP6RRQ9_9PSEU</name>
<evidence type="ECO:0000256" key="5">
    <source>
        <dbReference type="SAM" id="MobiDB-lite"/>
    </source>
</evidence>
<dbReference type="Proteomes" id="UP001500483">
    <property type="component" value="Unassembled WGS sequence"/>
</dbReference>
<evidence type="ECO:0000256" key="2">
    <source>
        <dbReference type="ARBA" id="ARBA00023015"/>
    </source>
</evidence>
<dbReference type="Pfam" id="PF03466">
    <property type="entry name" value="LysR_substrate"/>
    <property type="match status" value="1"/>
</dbReference>
<reference evidence="8" key="1">
    <citation type="journal article" date="2019" name="Int. J. Syst. Evol. Microbiol.">
        <title>The Global Catalogue of Microorganisms (GCM) 10K type strain sequencing project: providing services to taxonomists for standard genome sequencing and annotation.</title>
        <authorList>
            <consortium name="The Broad Institute Genomics Platform"/>
            <consortium name="The Broad Institute Genome Sequencing Center for Infectious Disease"/>
            <person name="Wu L."/>
            <person name="Ma J."/>
        </authorList>
    </citation>
    <scope>NUCLEOTIDE SEQUENCE [LARGE SCALE GENOMIC DNA]</scope>
    <source>
        <strain evidence="8">JCM 9687</strain>
    </source>
</reference>
<gene>
    <name evidence="7" type="ORF">GCM10020366_39250</name>
</gene>
<comment type="similarity">
    <text evidence="1">Belongs to the LysR transcriptional regulatory family.</text>
</comment>
<comment type="caution">
    <text evidence="7">The sequence shown here is derived from an EMBL/GenBank/DDBJ whole genome shotgun (WGS) entry which is preliminary data.</text>
</comment>
<dbReference type="CDD" id="cd08460">
    <property type="entry name" value="PBP2_DntR_like_1"/>
    <property type="match status" value="1"/>
</dbReference>
<accession>A0ABP6RRQ9</accession>
<dbReference type="PROSITE" id="PS50931">
    <property type="entry name" value="HTH_LYSR"/>
    <property type="match status" value="1"/>
</dbReference>
<protein>
    <submittedName>
        <fullName evidence="7">LysR family transcriptional regulator</fullName>
    </submittedName>
</protein>
<keyword evidence="4" id="KW-0804">Transcription</keyword>